<keyword evidence="3" id="KW-1185">Reference proteome</keyword>
<name>A0A6A5KEU9_9PLEO</name>
<feature type="region of interest" description="Disordered" evidence="1">
    <location>
        <begin position="337"/>
        <end position="356"/>
    </location>
</feature>
<feature type="region of interest" description="Disordered" evidence="1">
    <location>
        <begin position="1"/>
        <end position="26"/>
    </location>
</feature>
<proteinExistence type="predicted"/>
<sequence length="557" mass="61771">MLKTTKSGRIEKPAPKARLSSSRELTPAQWQQAQALANITTNYQRPCEELVKKMRAKAARRGHPTTTTSVLPPSQPTSLAALSSAPPPTQTSSSVPFTPSQAVSIAPVPPPARSWEEIAKDGITAKRLSLNRPWDRKTWKMKSNNNQRLKLLKDDGYDIGHLQIKGTSADQIVDAIFSHLRARSQRTATPIHSACMNVAPLPAAISATLKDKVATSVNGANEKSLLQSAQKPVFPLAERGILKEELFVTSQLAGYKRKHSHADDDQPDWHEAKPQKKLHATYNEAKARRVVEPPCTCCMWEKLVRIWTPEAVSKAIEVQAFDLVKRRAARDIFSSSRAARKVPQARPTPMEDPLHVSEPFFAPKPPSKPSRIVFEPPSPPAHEPTGSDVYMSAGGVCLMINEMKKLAYGQDEAGNFLILDSEEVEDLEGDKLMEHAGPEEDTYRYCISISSTAEHPMVVQGDTRALIGLLKHLRENELTHITEWYWDAEKMDVRRDAWGWGAGEDKAVRHNGVPYYLSDATMDALEKMEKVLEAGQDEGGVEVSIGHMDSRKGFTYG</sequence>
<evidence type="ECO:0000313" key="3">
    <source>
        <dbReference type="Proteomes" id="UP000800040"/>
    </source>
</evidence>
<evidence type="ECO:0000256" key="1">
    <source>
        <dbReference type="SAM" id="MobiDB-lite"/>
    </source>
</evidence>
<gene>
    <name evidence="2" type="ORF">BDW02DRAFT_624621</name>
</gene>
<protein>
    <submittedName>
        <fullName evidence="2">Uncharacterized protein</fullName>
    </submittedName>
</protein>
<reference evidence="2" key="1">
    <citation type="submission" date="2020-01" db="EMBL/GenBank/DDBJ databases">
        <authorList>
            <consortium name="DOE Joint Genome Institute"/>
            <person name="Haridas S."/>
            <person name="Albert R."/>
            <person name="Binder M."/>
            <person name="Bloem J."/>
            <person name="Labutti K."/>
            <person name="Salamov A."/>
            <person name="Andreopoulos B."/>
            <person name="Baker S.E."/>
            <person name="Barry K."/>
            <person name="Bills G."/>
            <person name="Bluhm B.H."/>
            <person name="Cannon C."/>
            <person name="Castanera R."/>
            <person name="Culley D.E."/>
            <person name="Daum C."/>
            <person name="Ezra D."/>
            <person name="Gonzalez J.B."/>
            <person name="Henrissat B."/>
            <person name="Kuo A."/>
            <person name="Liang C."/>
            <person name="Lipzen A."/>
            <person name="Lutzoni F."/>
            <person name="Magnuson J."/>
            <person name="Mondo S."/>
            <person name="Nolan M."/>
            <person name="Ohm R."/>
            <person name="Pangilinan J."/>
            <person name="Park H.-J."/>
            <person name="Ramirez L."/>
            <person name="Alfaro M."/>
            <person name="Sun H."/>
            <person name="Tritt A."/>
            <person name="Yoshinaga Y."/>
            <person name="Zwiers L.-H."/>
            <person name="Turgeon B.G."/>
            <person name="Goodwin S.B."/>
            <person name="Spatafora J.W."/>
            <person name="Crous P.W."/>
            <person name="Grigoriev I.V."/>
        </authorList>
    </citation>
    <scope>NUCLEOTIDE SEQUENCE</scope>
    <source>
        <strain evidence="2">P77</strain>
    </source>
</reference>
<dbReference type="OrthoDB" id="3795771at2759"/>
<feature type="region of interest" description="Disordered" evidence="1">
    <location>
        <begin position="57"/>
        <end position="108"/>
    </location>
</feature>
<feature type="compositionally biased region" description="Low complexity" evidence="1">
    <location>
        <begin position="76"/>
        <end position="101"/>
    </location>
</feature>
<dbReference type="AlphaFoldDB" id="A0A6A5KEU9"/>
<evidence type="ECO:0000313" key="2">
    <source>
        <dbReference type="EMBL" id="KAF1832994.1"/>
    </source>
</evidence>
<accession>A0A6A5KEU9</accession>
<organism evidence="2 3">
    <name type="scientific">Decorospora gaudefroyi</name>
    <dbReference type="NCBI Taxonomy" id="184978"/>
    <lineage>
        <taxon>Eukaryota</taxon>
        <taxon>Fungi</taxon>
        <taxon>Dikarya</taxon>
        <taxon>Ascomycota</taxon>
        <taxon>Pezizomycotina</taxon>
        <taxon>Dothideomycetes</taxon>
        <taxon>Pleosporomycetidae</taxon>
        <taxon>Pleosporales</taxon>
        <taxon>Pleosporineae</taxon>
        <taxon>Pleosporaceae</taxon>
        <taxon>Decorospora</taxon>
    </lineage>
</organism>
<dbReference type="Proteomes" id="UP000800040">
    <property type="component" value="Unassembled WGS sequence"/>
</dbReference>
<dbReference type="EMBL" id="ML975327">
    <property type="protein sequence ID" value="KAF1832994.1"/>
    <property type="molecule type" value="Genomic_DNA"/>
</dbReference>